<evidence type="ECO:0000256" key="10">
    <source>
        <dbReference type="SAM" id="MobiDB-lite"/>
    </source>
</evidence>
<reference evidence="13" key="1">
    <citation type="submission" date="2021-04" db="EMBL/GenBank/DDBJ databases">
        <authorList>
            <consortium name="Wellcome Sanger Institute Data Sharing"/>
        </authorList>
    </citation>
    <scope>NUCLEOTIDE SEQUENCE [LARGE SCALE GENOMIC DNA]</scope>
</reference>
<dbReference type="Gene3D" id="3.10.10.10">
    <property type="entry name" value="HIV Type 1 Reverse Transcriptase, subunit A, domain 1"/>
    <property type="match status" value="1"/>
</dbReference>
<accession>A0A671VRP8</accession>
<dbReference type="EC" id="3.1.26.4" evidence="2"/>
<evidence type="ECO:0000313" key="13">
    <source>
        <dbReference type="Ensembl" id="ENSSAUP00010029653.1"/>
    </source>
</evidence>
<dbReference type="Pfam" id="PF00665">
    <property type="entry name" value="rve"/>
    <property type="match status" value="1"/>
</dbReference>
<dbReference type="GO" id="GO:0003964">
    <property type="term" value="F:RNA-directed DNA polymerase activity"/>
    <property type="evidence" value="ECO:0007669"/>
    <property type="project" value="UniProtKB-KW"/>
</dbReference>
<keyword evidence="14" id="KW-1185">Reference proteome</keyword>
<protein>
    <recommendedName>
        <fullName evidence="9">Gypsy retrotransposon integrase-like protein 1</fullName>
        <ecNumber evidence="2">3.1.26.4</ecNumber>
    </recommendedName>
</protein>
<evidence type="ECO:0000259" key="11">
    <source>
        <dbReference type="PROSITE" id="PS50878"/>
    </source>
</evidence>
<keyword evidence="3" id="KW-0808">Transferase</keyword>
<dbReference type="Gene3D" id="3.30.420.10">
    <property type="entry name" value="Ribonuclease H-like superfamily/Ribonuclease H"/>
    <property type="match status" value="1"/>
</dbReference>
<dbReference type="Ensembl" id="ENSSAUT00010031261.1">
    <property type="protein sequence ID" value="ENSSAUP00010029653.1"/>
    <property type="gene ID" value="ENSSAUG00010012744.1"/>
</dbReference>
<dbReference type="GO" id="GO:0004523">
    <property type="term" value="F:RNA-DNA hybrid ribonuclease activity"/>
    <property type="evidence" value="ECO:0007669"/>
    <property type="project" value="UniProtKB-EC"/>
</dbReference>
<evidence type="ECO:0000256" key="4">
    <source>
        <dbReference type="ARBA" id="ARBA00022695"/>
    </source>
</evidence>
<dbReference type="InParanoid" id="A0A671VRP8"/>
<keyword evidence="6" id="KW-0255">Endonuclease</keyword>
<organism evidence="13 14">
    <name type="scientific">Sparus aurata</name>
    <name type="common">Gilthead sea bream</name>
    <dbReference type="NCBI Taxonomy" id="8175"/>
    <lineage>
        <taxon>Eukaryota</taxon>
        <taxon>Metazoa</taxon>
        <taxon>Chordata</taxon>
        <taxon>Craniata</taxon>
        <taxon>Vertebrata</taxon>
        <taxon>Euteleostomi</taxon>
        <taxon>Actinopterygii</taxon>
        <taxon>Neopterygii</taxon>
        <taxon>Teleostei</taxon>
        <taxon>Neoteleostei</taxon>
        <taxon>Acanthomorphata</taxon>
        <taxon>Eupercaria</taxon>
        <taxon>Spariformes</taxon>
        <taxon>Sparidae</taxon>
        <taxon>Sparus</taxon>
    </lineage>
</organism>
<dbReference type="Pfam" id="PF17917">
    <property type="entry name" value="RT_RNaseH"/>
    <property type="match status" value="1"/>
</dbReference>
<evidence type="ECO:0000259" key="12">
    <source>
        <dbReference type="PROSITE" id="PS50994"/>
    </source>
</evidence>
<dbReference type="Proteomes" id="UP000472265">
    <property type="component" value="Chromosome 18"/>
</dbReference>
<comment type="similarity">
    <text evidence="1">Belongs to the beta type-B retroviral polymerase family. HERV class-II K(HML-2) pol subfamily.</text>
</comment>
<sequence length="809" mass="92426">MRRANEAIVRERHPIPVIDEILEDMTGATVFSKIDLKWGYHQIELEPESRSLTTFVTHTGLWRYKRLMFGISSAPEIYQHIIGQVLQAIPGVHNISDDIIVSGETIQQHDERLHQVMQRLQERHLTVNSKKCQFRMSQLEFMGHVLSKNGIGAAQSKIEAVENTRRPTNAAEVRSFLGLVNYCGRFIPNLATTSEPLRRLTRQSCKWTWGSEQETAFVELKRQLASSHVMAYFKQDAETHVVVDASPVGLGAILSQKQGDGTHKPVYYASRALSDVERRYSQTEREALAIVWACEKFHVFLYGKDFVLITDHKPLETIYSPKSKPPARIERWALRLQPYCFKVVYKPGPQNAADSLSRLTVNQPVKKGTMEDHVYWVTQHAVPHAFTPQQMEELSAADPTLVALQSCIKTGDWSKCEPVYRTVKSELSTVGKIVLRGSRIVIPQAARRQTLMLAHEGHQGIVKTKRRLRTKVWWPGIDREAEELVRSCHACQINSPTSQEVPTTRTELPAKPWQMLAMDLCGPFPSGHHLLVLTDYYSRWVSVDILQNPTSVNIISRLKHSFATHGLPECIVTDNGTPFLSKEFKTYLQEHGIMHRRVTPYWPQANGEVERQNRTLCKAIRAAHAEGKDWRTELDCFLLAYRSTPHCVTGRSPAELLFNRQIRTKLPELSESQLQPSRQDAAVRTADAVRKEKGRVHANRVRRAKESTVKQGDKVLLRQQKRNKLSTPYERDPYTVINRKGQSVIIEKNGKKMMRHVSFVKLWVEPEQETMEPNRVTGPAEIVPDDAPQQDSRPQRTRRLPAHLTPFVT</sequence>
<dbReference type="CDD" id="cd01647">
    <property type="entry name" value="RT_LTR"/>
    <property type="match status" value="1"/>
</dbReference>
<dbReference type="FunFam" id="3.30.420.10:FF:000063">
    <property type="entry name" value="Retrovirus-related Pol polyprotein from transposon 297-like Protein"/>
    <property type="match status" value="1"/>
</dbReference>
<dbReference type="SUPFAM" id="SSF53098">
    <property type="entry name" value="Ribonuclease H-like"/>
    <property type="match status" value="1"/>
</dbReference>
<evidence type="ECO:0000256" key="5">
    <source>
        <dbReference type="ARBA" id="ARBA00022722"/>
    </source>
</evidence>
<keyword evidence="8" id="KW-0695">RNA-directed DNA polymerase</keyword>
<evidence type="ECO:0000256" key="9">
    <source>
        <dbReference type="ARBA" id="ARBA00039658"/>
    </source>
</evidence>
<dbReference type="InterPro" id="IPR012337">
    <property type="entry name" value="RNaseH-like_sf"/>
</dbReference>
<feature type="region of interest" description="Disordered" evidence="10">
    <location>
        <begin position="769"/>
        <end position="809"/>
    </location>
</feature>
<dbReference type="PANTHER" id="PTHR37984:SF11">
    <property type="entry name" value="INTEGRASE CATALYTIC DOMAIN-CONTAINING PROTEIN"/>
    <property type="match status" value="1"/>
</dbReference>
<evidence type="ECO:0000256" key="3">
    <source>
        <dbReference type="ARBA" id="ARBA00022679"/>
    </source>
</evidence>
<dbReference type="GO" id="GO:0003676">
    <property type="term" value="F:nucleic acid binding"/>
    <property type="evidence" value="ECO:0007669"/>
    <property type="project" value="InterPro"/>
</dbReference>
<reference evidence="13" key="3">
    <citation type="submission" date="2025-09" db="UniProtKB">
        <authorList>
            <consortium name="Ensembl"/>
        </authorList>
    </citation>
    <scope>IDENTIFICATION</scope>
</reference>
<evidence type="ECO:0000256" key="2">
    <source>
        <dbReference type="ARBA" id="ARBA00012180"/>
    </source>
</evidence>
<evidence type="ECO:0000256" key="6">
    <source>
        <dbReference type="ARBA" id="ARBA00022759"/>
    </source>
</evidence>
<feature type="region of interest" description="Disordered" evidence="10">
    <location>
        <begin position="692"/>
        <end position="711"/>
    </location>
</feature>
<dbReference type="InterPro" id="IPR001584">
    <property type="entry name" value="Integrase_cat-core"/>
</dbReference>
<dbReference type="InterPro" id="IPR000477">
    <property type="entry name" value="RT_dom"/>
</dbReference>
<feature type="domain" description="Integrase catalytic" evidence="12">
    <location>
        <begin position="505"/>
        <end position="661"/>
    </location>
</feature>
<proteinExistence type="inferred from homology"/>
<keyword evidence="4" id="KW-0548">Nucleotidyltransferase</keyword>
<dbReference type="InterPro" id="IPR036397">
    <property type="entry name" value="RNaseH_sf"/>
</dbReference>
<dbReference type="SUPFAM" id="SSF56672">
    <property type="entry name" value="DNA/RNA polymerases"/>
    <property type="match status" value="1"/>
</dbReference>
<feature type="domain" description="Reverse transcriptase" evidence="11">
    <location>
        <begin position="1"/>
        <end position="146"/>
    </location>
</feature>
<dbReference type="GeneTree" id="ENSGT01140000282569"/>
<evidence type="ECO:0000256" key="8">
    <source>
        <dbReference type="ARBA" id="ARBA00022918"/>
    </source>
</evidence>
<dbReference type="Gene3D" id="3.30.70.270">
    <property type="match status" value="2"/>
</dbReference>
<dbReference type="PROSITE" id="PS50994">
    <property type="entry name" value="INTEGRASE"/>
    <property type="match status" value="1"/>
</dbReference>
<dbReference type="PANTHER" id="PTHR37984">
    <property type="entry name" value="PROTEIN CBG26694"/>
    <property type="match status" value="1"/>
</dbReference>
<dbReference type="CDD" id="cd09274">
    <property type="entry name" value="RNase_HI_RT_Ty3"/>
    <property type="match status" value="1"/>
</dbReference>
<evidence type="ECO:0000313" key="14">
    <source>
        <dbReference type="Proteomes" id="UP000472265"/>
    </source>
</evidence>
<dbReference type="AlphaFoldDB" id="A0A671VRP8"/>
<feature type="compositionally biased region" description="Basic residues" evidence="10">
    <location>
        <begin position="692"/>
        <end position="703"/>
    </location>
</feature>
<dbReference type="OMA" id="LISWYSK"/>
<dbReference type="FunFam" id="1.10.340.70:FF:000003">
    <property type="entry name" value="Protein CBG25708"/>
    <property type="match status" value="1"/>
</dbReference>
<dbReference type="InterPro" id="IPR043502">
    <property type="entry name" value="DNA/RNA_pol_sf"/>
</dbReference>
<evidence type="ECO:0000256" key="1">
    <source>
        <dbReference type="ARBA" id="ARBA00010879"/>
    </source>
</evidence>
<dbReference type="Pfam" id="PF00078">
    <property type="entry name" value="RVT_1"/>
    <property type="match status" value="1"/>
</dbReference>
<keyword evidence="7" id="KW-0378">Hydrolase</keyword>
<dbReference type="Pfam" id="PF17921">
    <property type="entry name" value="Integrase_H2C2"/>
    <property type="match status" value="1"/>
</dbReference>
<dbReference type="InterPro" id="IPR041588">
    <property type="entry name" value="Integrase_H2C2"/>
</dbReference>
<dbReference type="InterPro" id="IPR043128">
    <property type="entry name" value="Rev_trsase/Diguanyl_cyclase"/>
</dbReference>
<name>A0A671VRP8_SPAAU</name>
<dbReference type="Gene3D" id="1.10.340.70">
    <property type="match status" value="1"/>
</dbReference>
<keyword evidence="5" id="KW-0540">Nuclease</keyword>
<dbReference type="GO" id="GO:0015074">
    <property type="term" value="P:DNA integration"/>
    <property type="evidence" value="ECO:0007669"/>
    <property type="project" value="InterPro"/>
</dbReference>
<evidence type="ECO:0000256" key="7">
    <source>
        <dbReference type="ARBA" id="ARBA00022801"/>
    </source>
</evidence>
<dbReference type="InterPro" id="IPR041373">
    <property type="entry name" value="RT_RNaseH"/>
</dbReference>
<dbReference type="FunFam" id="3.30.70.270:FF:000026">
    <property type="entry name" value="Transposon Ty3-G Gag-Pol polyprotein"/>
    <property type="match status" value="1"/>
</dbReference>
<dbReference type="PROSITE" id="PS50878">
    <property type="entry name" value="RT_POL"/>
    <property type="match status" value="1"/>
</dbReference>
<dbReference type="InterPro" id="IPR050951">
    <property type="entry name" value="Retrovirus_Pol_polyprotein"/>
</dbReference>
<reference evidence="13" key="2">
    <citation type="submission" date="2025-08" db="UniProtKB">
        <authorList>
            <consortium name="Ensembl"/>
        </authorList>
    </citation>
    <scope>IDENTIFICATION</scope>
</reference>